<evidence type="ECO:0000313" key="3">
    <source>
        <dbReference type="Proteomes" id="UP001611415"/>
    </source>
</evidence>
<gene>
    <name evidence="2" type="ORF">ACH49W_36280</name>
</gene>
<protein>
    <submittedName>
        <fullName evidence="2">Uncharacterized protein</fullName>
    </submittedName>
</protein>
<keyword evidence="3" id="KW-1185">Reference proteome</keyword>
<organism evidence="2 3">
    <name type="scientific">Nocardia xishanensis</name>
    <dbReference type="NCBI Taxonomy" id="238964"/>
    <lineage>
        <taxon>Bacteria</taxon>
        <taxon>Bacillati</taxon>
        <taxon>Actinomycetota</taxon>
        <taxon>Actinomycetes</taxon>
        <taxon>Mycobacteriales</taxon>
        <taxon>Nocardiaceae</taxon>
        <taxon>Nocardia</taxon>
    </lineage>
</organism>
<dbReference type="EMBL" id="JBIRYO010000063">
    <property type="protein sequence ID" value="MFI2478818.1"/>
    <property type="molecule type" value="Genomic_DNA"/>
</dbReference>
<sequence>MAEQRKYMQRGGARRKQRGDHGRPLLTPADKALITIVYLRRVCPQKVLVELLEINPNTIGQLMRETRALIDEQQISVSQISRYFSDVQDLRTWLENGPATAQLEVSPTLSHPDLTGMPREDFQALVDRISVSYHAAIQRRRHHQRGGDRRPGTRGGMFRQKITDADRILATVLAGRQLCDQHTLAELFGVSRGTIRNAIDDVAPLLEQDGFVATPSTRQFATATDIFTHVAPHLGPRIAKLNLYGSI</sequence>
<dbReference type="RefSeq" id="WP_397096504.1">
    <property type="nucleotide sequence ID" value="NZ_JBIRYO010000063.1"/>
</dbReference>
<comment type="caution">
    <text evidence="2">The sequence shown here is derived from an EMBL/GenBank/DDBJ whole genome shotgun (WGS) entry which is preliminary data.</text>
</comment>
<proteinExistence type="predicted"/>
<evidence type="ECO:0000313" key="2">
    <source>
        <dbReference type="EMBL" id="MFI2478818.1"/>
    </source>
</evidence>
<evidence type="ECO:0000256" key="1">
    <source>
        <dbReference type="SAM" id="MobiDB-lite"/>
    </source>
</evidence>
<accession>A0ABW7XCE5</accession>
<dbReference type="Proteomes" id="UP001611415">
    <property type="component" value="Unassembled WGS sequence"/>
</dbReference>
<dbReference type="InterPro" id="IPR036388">
    <property type="entry name" value="WH-like_DNA-bd_sf"/>
</dbReference>
<name>A0ABW7XCE5_9NOCA</name>
<reference evidence="2 3" key="1">
    <citation type="submission" date="2024-10" db="EMBL/GenBank/DDBJ databases">
        <title>The Natural Products Discovery Center: Release of the First 8490 Sequenced Strains for Exploring Actinobacteria Biosynthetic Diversity.</title>
        <authorList>
            <person name="Kalkreuter E."/>
            <person name="Kautsar S.A."/>
            <person name="Yang D."/>
            <person name="Bader C.D."/>
            <person name="Teijaro C.N."/>
            <person name="Fluegel L."/>
            <person name="Davis C.M."/>
            <person name="Simpson J.R."/>
            <person name="Lauterbach L."/>
            <person name="Steele A.D."/>
            <person name="Gui C."/>
            <person name="Meng S."/>
            <person name="Li G."/>
            <person name="Viehrig K."/>
            <person name="Ye F."/>
            <person name="Su P."/>
            <person name="Kiefer A.F."/>
            <person name="Nichols A."/>
            <person name="Cepeda A.J."/>
            <person name="Yan W."/>
            <person name="Fan B."/>
            <person name="Jiang Y."/>
            <person name="Adhikari A."/>
            <person name="Zheng C.-J."/>
            <person name="Schuster L."/>
            <person name="Cowan T.M."/>
            <person name="Smanski M.J."/>
            <person name="Chevrette M.G."/>
            <person name="De Carvalho L.P.S."/>
            <person name="Shen B."/>
        </authorList>
    </citation>
    <scope>NUCLEOTIDE SEQUENCE [LARGE SCALE GENOMIC DNA]</scope>
    <source>
        <strain evidence="2 3">NPDC019275</strain>
    </source>
</reference>
<feature type="region of interest" description="Disordered" evidence="1">
    <location>
        <begin position="1"/>
        <end position="24"/>
    </location>
</feature>
<dbReference type="Gene3D" id="1.10.10.10">
    <property type="entry name" value="Winged helix-like DNA-binding domain superfamily/Winged helix DNA-binding domain"/>
    <property type="match status" value="1"/>
</dbReference>